<dbReference type="Pfam" id="PF03033">
    <property type="entry name" value="Glyco_transf_28"/>
    <property type="match status" value="1"/>
</dbReference>
<feature type="binding site" evidence="10">
    <location>
        <begin position="15"/>
        <end position="17"/>
    </location>
    <ligand>
        <name>UDP-N-acetyl-alpha-D-glucosamine</name>
        <dbReference type="ChEBI" id="CHEBI:57705"/>
    </ligand>
</feature>
<keyword evidence="3 10" id="KW-0328">Glycosyltransferase</keyword>
<dbReference type="UniPathway" id="UPA00219"/>
<dbReference type="STRING" id="1437607.BISA_1460"/>
<evidence type="ECO:0000313" key="14">
    <source>
        <dbReference type="Proteomes" id="UP000029066"/>
    </source>
</evidence>
<evidence type="ECO:0000256" key="1">
    <source>
        <dbReference type="ARBA" id="ARBA00022475"/>
    </source>
</evidence>
<dbReference type="Pfam" id="PF04101">
    <property type="entry name" value="Glyco_tran_28_C"/>
    <property type="match status" value="1"/>
</dbReference>
<dbReference type="GO" id="GO:0009252">
    <property type="term" value="P:peptidoglycan biosynthetic process"/>
    <property type="evidence" value="ECO:0007669"/>
    <property type="project" value="UniProtKB-UniRule"/>
</dbReference>
<dbReference type="Gene3D" id="3.40.50.2000">
    <property type="entry name" value="Glycogen Phosphorylase B"/>
    <property type="match status" value="2"/>
</dbReference>
<dbReference type="GO" id="GO:0005975">
    <property type="term" value="P:carbohydrate metabolic process"/>
    <property type="evidence" value="ECO:0007669"/>
    <property type="project" value="InterPro"/>
</dbReference>
<comment type="pathway">
    <text evidence="10">Cell wall biogenesis; peptidoglycan biosynthesis.</text>
</comment>
<dbReference type="RefSeq" id="WP_033890040.1">
    <property type="nucleotide sequence ID" value="NZ_JDUT01000005.1"/>
</dbReference>
<feature type="binding site" evidence="10">
    <location>
        <position position="171"/>
    </location>
    <ligand>
        <name>UDP-N-acetyl-alpha-D-glucosamine</name>
        <dbReference type="ChEBI" id="CHEBI:57705"/>
    </ligand>
</feature>
<feature type="domain" description="Glycosyl transferase family 28 C-terminal" evidence="12">
    <location>
        <begin position="205"/>
        <end position="369"/>
    </location>
</feature>
<comment type="caution">
    <text evidence="13">The sequence shown here is derived from an EMBL/GenBank/DDBJ whole genome shotgun (WGS) entry which is preliminary data.</text>
</comment>
<evidence type="ECO:0000256" key="3">
    <source>
        <dbReference type="ARBA" id="ARBA00022676"/>
    </source>
</evidence>
<dbReference type="AlphaFoldDB" id="A0A087DCX3"/>
<comment type="catalytic activity">
    <reaction evidence="10">
        <text>di-trans,octa-cis-undecaprenyl diphospho-N-acetyl-alpha-D-muramoyl-L-alanyl-D-glutamyl-meso-2,6-diaminopimeloyl-D-alanyl-D-alanine + UDP-N-acetyl-alpha-D-glucosamine = di-trans,octa-cis-undecaprenyl diphospho-[N-acetyl-alpha-D-glucosaminyl-(1-&gt;4)]-N-acetyl-alpha-D-muramoyl-L-alanyl-D-glutamyl-meso-2,6-diaminopimeloyl-D-alanyl-D-alanine + UDP + H(+)</text>
        <dbReference type="Rhea" id="RHEA:31227"/>
        <dbReference type="ChEBI" id="CHEBI:15378"/>
        <dbReference type="ChEBI" id="CHEBI:57705"/>
        <dbReference type="ChEBI" id="CHEBI:58223"/>
        <dbReference type="ChEBI" id="CHEBI:61387"/>
        <dbReference type="ChEBI" id="CHEBI:61388"/>
        <dbReference type="EC" id="2.4.1.227"/>
    </reaction>
</comment>
<keyword evidence="8 10" id="KW-0131">Cell cycle</keyword>
<organism evidence="13 14">
    <name type="scientific">Bifidobacterium saguini DSM 23967</name>
    <dbReference type="NCBI Taxonomy" id="1437607"/>
    <lineage>
        <taxon>Bacteria</taxon>
        <taxon>Bacillati</taxon>
        <taxon>Actinomycetota</taxon>
        <taxon>Actinomycetes</taxon>
        <taxon>Bifidobacteriales</taxon>
        <taxon>Bifidobacteriaceae</taxon>
        <taxon>Bifidobacterium</taxon>
    </lineage>
</organism>
<dbReference type="GO" id="GO:0005886">
    <property type="term" value="C:plasma membrane"/>
    <property type="evidence" value="ECO:0007669"/>
    <property type="project" value="UniProtKB-SubCell"/>
</dbReference>
<keyword evidence="4 10" id="KW-0808">Transferase</keyword>
<name>A0A087DCX3_9BIFI</name>
<proteinExistence type="inferred from homology"/>
<dbReference type="EMBL" id="JGZN01000005">
    <property type="protein sequence ID" value="KFI93373.1"/>
    <property type="molecule type" value="Genomic_DNA"/>
</dbReference>
<dbReference type="GO" id="GO:0071555">
    <property type="term" value="P:cell wall organization"/>
    <property type="evidence" value="ECO:0007669"/>
    <property type="project" value="UniProtKB-KW"/>
</dbReference>
<dbReference type="OrthoDB" id="9808936at2"/>
<keyword evidence="1 10" id="KW-1003">Cell membrane</keyword>
<keyword evidence="2 10" id="KW-0132">Cell division</keyword>
<feature type="binding site" evidence="10">
    <location>
        <position position="129"/>
    </location>
    <ligand>
        <name>UDP-N-acetyl-alpha-D-glucosamine</name>
        <dbReference type="ChEBI" id="CHEBI:57705"/>
    </ligand>
</feature>
<dbReference type="EC" id="2.4.1.227" evidence="10"/>
<comment type="subcellular location">
    <subcellularLocation>
        <location evidence="10">Cell membrane</location>
        <topology evidence="10">Peripheral membrane protein</topology>
        <orientation evidence="10">Cytoplasmic side</orientation>
    </subcellularLocation>
</comment>
<evidence type="ECO:0000313" key="13">
    <source>
        <dbReference type="EMBL" id="KFI93373.1"/>
    </source>
</evidence>
<feature type="binding site" evidence="10">
    <location>
        <position position="322"/>
    </location>
    <ligand>
        <name>UDP-N-acetyl-alpha-D-glucosamine</name>
        <dbReference type="ChEBI" id="CHEBI:57705"/>
    </ligand>
</feature>
<evidence type="ECO:0000256" key="6">
    <source>
        <dbReference type="ARBA" id="ARBA00022984"/>
    </source>
</evidence>
<keyword evidence="7 10" id="KW-0472">Membrane</keyword>
<keyword evidence="6 10" id="KW-0573">Peptidoglycan synthesis</keyword>
<evidence type="ECO:0000256" key="7">
    <source>
        <dbReference type="ARBA" id="ARBA00023136"/>
    </source>
</evidence>
<dbReference type="InterPro" id="IPR004276">
    <property type="entry name" value="GlycoTrans_28_N"/>
</dbReference>
<reference evidence="13 14" key="1">
    <citation type="submission" date="2014-03" db="EMBL/GenBank/DDBJ databases">
        <title>Genomics of Bifidobacteria.</title>
        <authorList>
            <person name="Ventura M."/>
            <person name="Milani C."/>
            <person name="Lugli G.A."/>
        </authorList>
    </citation>
    <scope>NUCLEOTIDE SEQUENCE [LARGE SCALE GENOMIC DNA]</scope>
    <source>
        <strain evidence="13 14">DSM 23967</strain>
    </source>
</reference>
<protein>
    <recommendedName>
        <fullName evidence="10">UDP-N-acetylglucosamine--N-acetylmuramyl-(pentapeptide) pyrophosphoryl-undecaprenol N-acetylglucosamine transferase</fullName>
        <ecNumber evidence="10">2.4.1.227</ecNumber>
    </recommendedName>
    <alternativeName>
        <fullName evidence="10">Undecaprenyl-PP-MurNAc-pentapeptide-UDPGlcNAc GlcNAc transferase</fullName>
    </alternativeName>
</protein>
<gene>
    <name evidence="10" type="primary">murG</name>
    <name evidence="13" type="ORF">BISA_1460</name>
</gene>
<dbReference type="PANTHER" id="PTHR21015">
    <property type="entry name" value="UDP-N-ACETYLGLUCOSAMINE--N-ACETYLMURAMYL-(PENTAPEPTIDE) PYROPHOSPHORYL-UNDECAPRENOL N-ACETYLGLUCOSAMINE TRANSFERASE 1"/>
    <property type="match status" value="1"/>
</dbReference>
<dbReference type="GO" id="GO:0008360">
    <property type="term" value="P:regulation of cell shape"/>
    <property type="evidence" value="ECO:0007669"/>
    <property type="project" value="UniProtKB-KW"/>
</dbReference>
<keyword evidence="5 10" id="KW-0133">Cell shape</keyword>
<feature type="domain" description="Glycosyltransferase family 28 N-terminal" evidence="11">
    <location>
        <begin position="8"/>
        <end position="145"/>
    </location>
</feature>
<comment type="similarity">
    <text evidence="10">Belongs to the glycosyltransferase 28 family. MurG subfamily.</text>
</comment>
<accession>A0A087DCX3</accession>
<sequence>MTQGTPHIVLAGGGTAGHVNPLLAVADAIRDIEPSAQVTVIGTAVGLEKDLVPNAGYELDTIEKVPFPRRPNLYMLKFPAKWKRETAKVRSILEKRQADVVAGFGGYASAPVYATAHKMGIPIAIHEQNARAGMANKLGARWADFIGTVYEHTGLKPAANARIERVGLPLRPAIAALAQRMEQDRGAVRRESAALLGVDPDRPLVLVTGGSLGAQSLNRAIASSAADLLAHAQIIHLTGRGKIDEVRDLVSKSVKADVFTGLGPDSAGKGDYHAAEYLERIDLAFACADLVICRAGAGSVSELAALGLPAIYVPLPIGNGEQRFNAEPVVQAGGGLLVADKDMTPVWVHDHVPALLADQERLADFGRKAWEYGIRDAAAIMAHRVLDLAGSQSA</sequence>
<dbReference type="InterPro" id="IPR007235">
    <property type="entry name" value="Glyco_trans_28_C"/>
</dbReference>
<dbReference type="SUPFAM" id="SSF53756">
    <property type="entry name" value="UDP-Glycosyltransferase/glycogen phosphorylase"/>
    <property type="match status" value="1"/>
</dbReference>
<dbReference type="GO" id="GO:0051301">
    <property type="term" value="P:cell division"/>
    <property type="evidence" value="ECO:0007669"/>
    <property type="project" value="UniProtKB-KW"/>
</dbReference>
<dbReference type="GO" id="GO:0051991">
    <property type="term" value="F:UDP-N-acetyl-D-glucosamine:N-acetylmuramoyl-L-alanyl-D-glutamyl-meso-2,6-diaminopimelyl-D-alanyl-D-alanine-diphosphoundecaprenol 4-beta-N-acetylglucosaminlytransferase activity"/>
    <property type="evidence" value="ECO:0007669"/>
    <property type="project" value="RHEA"/>
</dbReference>
<dbReference type="GO" id="GO:0050511">
    <property type="term" value="F:undecaprenyldiphospho-muramoylpentapeptide beta-N-acetylglucosaminyltransferase activity"/>
    <property type="evidence" value="ECO:0007669"/>
    <property type="project" value="UniProtKB-UniRule"/>
</dbReference>
<evidence type="ECO:0000256" key="4">
    <source>
        <dbReference type="ARBA" id="ARBA00022679"/>
    </source>
</evidence>
<dbReference type="InterPro" id="IPR006009">
    <property type="entry name" value="GlcNAc_MurG"/>
</dbReference>
<evidence type="ECO:0000256" key="2">
    <source>
        <dbReference type="ARBA" id="ARBA00022618"/>
    </source>
</evidence>
<evidence type="ECO:0000259" key="12">
    <source>
        <dbReference type="Pfam" id="PF04101"/>
    </source>
</evidence>
<feature type="binding site" evidence="10">
    <location>
        <position position="211"/>
    </location>
    <ligand>
        <name>UDP-N-acetyl-alpha-D-glucosamine</name>
        <dbReference type="ChEBI" id="CHEBI:57705"/>
    </ligand>
</feature>
<evidence type="ECO:0000256" key="9">
    <source>
        <dbReference type="ARBA" id="ARBA00023316"/>
    </source>
</evidence>
<dbReference type="HAMAP" id="MF_00033">
    <property type="entry name" value="MurG"/>
    <property type="match status" value="1"/>
</dbReference>
<keyword evidence="9 10" id="KW-0961">Cell wall biogenesis/degradation</keyword>
<dbReference type="Proteomes" id="UP000029066">
    <property type="component" value="Unassembled WGS sequence"/>
</dbReference>
<evidence type="ECO:0000256" key="10">
    <source>
        <dbReference type="HAMAP-Rule" id="MF_00033"/>
    </source>
</evidence>
<evidence type="ECO:0000256" key="5">
    <source>
        <dbReference type="ARBA" id="ARBA00022960"/>
    </source>
</evidence>
<evidence type="ECO:0000259" key="11">
    <source>
        <dbReference type="Pfam" id="PF03033"/>
    </source>
</evidence>
<evidence type="ECO:0000256" key="8">
    <source>
        <dbReference type="ARBA" id="ARBA00023306"/>
    </source>
</evidence>
<dbReference type="CDD" id="cd03785">
    <property type="entry name" value="GT28_MurG"/>
    <property type="match status" value="1"/>
</dbReference>
<dbReference type="PANTHER" id="PTHR21015:SF22">
    <property type="entry name" value="GLYCOSYLTRANSFERASE"/>
    <property type="match status" value="1"/>
</dbReference>
<comment type="function">
    <text evidence="10">Cell wall formation. Catalyzes the transfer of a GlcNAc subunit on undecaprenyl-pyrophosphoryl-MurNAc-pentapeptide (lipid intermediate I) to form undecaprenyl-pyrophosphoryl-MurNAc-(pentapeptide)GlcNAc (lipid intermediate II).</text>
</comment>
<comment type="caution">
    <text evidence="10">Lacks conserved residue(s) required for the propagation of feature annotation.</text>
</comment>